<dbReference type="AlphaFoldDB" id="A0AAU9F522"/>
<keyword evidence="5 11" id="KW-0547">Nucleotide-binding</keyword>
<keyword evidence="6 11" id="KW-0560">Oxidoreductase</keyword>
<evidence type="ECO:0000256" key="5">
    <source>
        <dbReference type="ARBA" id="ARBA00022741"/>
    </source>
</evidence>
<feature type="domain" description="Ribonucleotide reductase large subunit C-terminal" evidence="13">
    <location>
        <begin position="91"/>
        <end position="410"/>
    </location>
</feature>
<evidence type="ECO:0000256" key="2">
    <source>
        <dbReference type="ARBA" id="ARBA00007405"/>
    </source>
</evidence>
<sequence>MDATPFPFGPHALPVLRRRYLARDAEGRVVETPEQMLARVAGAVARGEEPWGGAAAAREMERAFLGLMSQGLFLPNSPTLMNAGRELGQLSACFVIPVEDSLESIFEAVKETALIHKSGGGTGFSFSHLRPAGDVVASTRGVSSGPVSFMRVFDMATEAVKQGGTRRGANMGILAVSHPDIEAFIAAKRRPGVLENFNISVLVNDAFMAAARADGPWQLVNPRDGAVARTVSAAGLLEQMVQAAHQSGEPGLAFYEAINRGNPTPGLGPLEATNPCGEQPLLPHESCNLGSLVLPRFLKDGEVDFPTLEEAAALAVRFLDDVIEINRHPLPQVARASRLTRKIGLGVMGLADLLADLELPYDSPEAAALGREVMARIAAAARAASAELGQRRGSFPAFAASRLAGGWSHMRNATVTTVAPTGTLSLLLGCSSGIEPYFALAYTRRVLEERDLVEFNPRFLARLAALGLDTPEQRRTLAASGNATAIQGLPPELGQVFATAHEIDPEAHLAMQAAFQASTDNGVSKTVNLDAQAGPEQVRRVFTRAHALGLKGVTVFRSGCRGRQVLELLPLPGREAPPAVHHSGHCPRCGGLLKTDGGCLACSFCGASGCE</sequence>
<dbReference type="PANTHER" id="PTHR43371:SF1">
    <property type="entry name" value="RIBONUCLEOSIDE-DIPHOSPHATE REDUCTASE"/>
    <property type="match status" value="1"/>
</dbReference>
<dbReference type="SUPFAM" id="SSF48168">
    <property type="entry name" value="R1 subunit of ribonucleotide reductase, N-terminal domain"/>
    <property type="match status" value="1"/>
</dbReference>
<evidence type="ECO:0000256" key="11">
    <source>
        <dbReference type="RuleBase" id="RU364064"/>
    </source>
</evidence>
<dbReference type="NCBIfam" id="TIGR02504">
    <property type="entry name" value="NrdJ_Z"/>
    <property type="match status" value="1"/>
</dbReference>
<dbReference type="GO" id="GO:0004748">
    <property type="term" value="F:ribonucleoside-diphosphate reductase activity, thioredoxin disulfide as acceptor"/>
    <property type="evidence" value="ECO:0007669"/>
    <property type="project" value="UniProtKB-EC"/>
</dbReference>
<evidence type="ECO:0000313" key="15">
    <source>
        <dbReference type="Proteomes" id="UP001366166"/>
    </source>
</evidence>
<dbReference type="Pfam" id="PF00317">
    <property type="entry name" value="Ribonuc_red_lgN"/>
    <property type="match status" value="1"/>
</dbReference>
<dbReference type="PANTHER" id="PTHR43371">
    <property type="entry name" value="VITAMIN B12-DEPENDENT RIBONUCLEOTIDE REDUCTASE"/>
    <property type="match status" value="1"/>
</dbReference>
<evidence type="ECO:0000256" key="7">
    <source>
        <dbReference type="ARBA" id="ARBA00023116"/>
    </source>
</evidence>
<evidence type="ECO:0000259" key="12">
    <source>
        <dbReference type="Pfam" id="PF00317"/>
    </source>
</evidence>
<evidence type="ECO:0000256" key="3">
    <source>
        <dbReference type="ARBA" id="ARBA00022628"/>
    </source>
</evidence>
<organism evidence="14 15">
    <name type="scientific">Desulfoferula mesophila</name>
    <dbReference type="NCBI Taxonomy" id="3058419"/>
    <lineage>
        <taxon>Bacteria</taxon>
        <taxon>Pseudomonadati</taxon>
        <taxon>Thermodesulfobacteriota</taxon>
        <taxon>Desulfarculia</taxon>
        <taxon>Desulfarculales</taxon>
        <taxon>Desulfarculaceae</taxon>
        <taxon>Desulfoferula</taxon>
    </lineage>
</organism>
<evidence type="ECO:0000256" key="4">
    <source>
        <dbReference type="ARBA" id="ARBA00022634"/>
    </source>
</evidence>
<evidence type="ECO:0000256" key="6">
    <source>
        <dbReference type="ARBA" id="ARBA00023002"/>
    </source>
</evidence>
<dbReference type="GO" id="GO:0071897">
    <property type="term" value="P:DNA biosynthetic process"/>
    <property type="evidence" value="ECO:0007669"/>
    <property type="project" value="UniProtKB-KW"/>
</dbReference>
<reference evidence="15" key="1">
    <citation type="journal article" date="2023" name="Arch. Microbiol.">
        <title>Desulfoferula mesophilus gen. nov. sp. nov., a mesophilic sulfate-reducing bacterium isolated from a brackish lake sediment.</title>
        <authorList>
            <person name="Watanabe T."/>
            <person name="Yabe T."/>
            <person name="Tsuji J.M."/>
            <person name="Fukui M."/>
        </authorList>
    </citation>
    <scope>NUCLEOTIDE SEQUENCE [LARGE SCALE GENOMIC DNA]</scope>
    <source>
        <strain evidence="15">12FAK</strain>
    </source>
</reference>
<dbReference type="GO" id="GO:0009263">
    <property type="term" value="P:deoxyribonucleotide biosynthetic process"/>
    <property type="evidence" value="ECO:0007669"/>
    <property type="project" value="UniProtKB-KW"/>
</dbReference>
<evidence type="ECO:0000259" key="13">
    <source>
        <dbReference type="Pfam" id="PF02867"/>
    </source>
</evidence>
<evidence type="ECO:0000256" key="10">
    <source>
        <dbReference type="ARBA" id="ARBA00047754"/>
    </source>
</evidence>
<dbReference type="Gene3D" id="3.20.70.20">
    <property type="match status" value="1"/>
</dbReference>
<keyword evidence="7" id="KW-0215">Deoxyribonucleotide synthesis</keyword>
<name>A0AAU9F522_9BACT</name>
<dbReference type="PRINTS" id="PR01183">
    <property type="entry name" value="RIBORDTASEM1"/>
</dbReference>
<proteinExistence type="inferred from homology"/>
<keyword evidence="8" id="KW-1015">Disulfide bond</keyword>
<accession>A0AAU9F522</accession>
<gene>
    <name evidence="14" type="ORF">FAK_36380</name>
</gene>
<dbReference type="InterPro" id="IPR000788">
    <property type="entry name" value="RNR_lg_C"/>
</dbReference>
<comment type="function">
    <text evidence="11">Catalyzes the reduction of ribonucleotides to deoxyribonucleotides. May function to provide a pool of deoxyribonucleotide precursors for DNA repair during oxygen limitation and/or for immediate growth after restoration of oxygen.</text>
</comment>
<dbReference type="InterPro" id="IPR013344">
    <property type="entry name" value="RNR_NrdJ/NrdZ"/>
</dbReference>
<dbReference type="EC" id="1.17.4.1" evidence="11"/>
<dbReference type="Pfam" id="PF02867">
    <property type="entry name" value="Ribonuc_red_lgC"/>
    <property type="match status" value="1"/>
</dbReference>
<dbReference type="GO" id="GO:0031419">
    <property type="term" value="F:cobalamin binding"/>
    <property type="evidence" value="ECO:0007669"/>
    <property type="project" value="UniProtKB-KW"/>
</dbReference>
<evidence type="ECO:0000256" key="8">
    <source>
        <dbReference type="ARBA" id="ARBA00023157"/>
    </source>
</evidence>
<dbReference type="Proteomes" id="UP001366166">
    <property type="component" value="Chromosome"/>
</dbReference>
<comment type="catalytic activity">
    <reaction evidence="10 11">
        <text>a 2'-deoxyribonucleoside 5'-diphosphate + [thioredoxin]-disulfide + H2O = a ribonucleoside 5'-diphosphate + [thioredoxin]-dithiol</text>
        <dbReference type="Rhea" id="RHEA:23252"/>
        <dbReference type="Rhea" id="RHEA-COMP:10698"/>
        <dbReference type="Rhea" id="RHEA-COMP:10700"/>
        <dbReference type="ChEBI" id="CHEBI:15377"/>
        <dbReference type="ChEBI" id="CHEBI:29950"/>
        <dbReference type="ChEBI" id="CHEBI:50058"/>
        <dbReference type="ChEBI" id="CHEBI:57930"/>
        <dbReference type="ChEBI" id="CHEBI:73316"/>
        <dbReference type="EC" id="1.17.4.1"/>
    </reaction>
</comment>
<dbReference type="EMBL" id="AP028679">
    <property type="protein sequence ID" value="BEQ16572.1"/>
    <property type="molecule type" value="Genomic_DNA"/>
</dbReference>
<dbReference type="GO" id="GO:0005524">
    <property type="term" value="F:ATP binding"/>
    <property type="evidence" value="ECO:0007669"/>
    <property type="project" value="InterPro"/>
</dbReference>
<dbReference type="InterPro" id="IPR050862">
    <property type="entry name" value="RdRp_reductase_class-2"/>
</dbReference>
<dbReference type="CDD" id="cd02888">
    <property type="entry name" value="RNR_II_dimer"/>
    <property type="match status" value="1"/>
</dbReference>
<comment type="cofactor">
    <cofactor evidence="1 11">
        <name>adenosylcob(III)alamin</name>
        <dbReference type="ChEBI" id="CHEBI:18408"/>
    </cofactor>
</comment>
<comment type="similarity">
    <text evidence="2 11">Belongs to the ribonucleoside diphosphate reductase class-2 family.</text>
</comment>
<keyword evidence="4 11" id="KW-0237">DNA synthesis</keyword>
<feature type="domain" description="Ribonucleotide reductase large subunit N-terminal" evidence="12">
    <location>
        <begin position="8"/>
        <end position="88"/>
    </location>
</feature>
<dbReference type="RefSeq" id="WP_338602582.1">
    <property type="nucleotide sequence ID" value="NZ_AP028679.1"/>
</dbReference>
<keyword evidence="3 11" id="KW-0846">Cobalamin</keyword>
<evidence type="ECO:0000256" key="1">
    <source>
        <dbReference type="ARBA" id="ARBA00001922"/>
    </source>
</evidence>
<evidence type="ECO:0000313" key="14">
    <source>
        <dbReference type="EMBL" id="BEQ16572.1"/>
    </source>
</evidence>
<keyword evidence="9 11" id="KW-0170">Cobalt</keyword>
<protein>
    <recommendedName>
        <fullName evidence="11">Vitamin B12-dependent ribonucleotide reductase</fullName>
        <ecNumber evidence="11">1.17.4.1</ecNumber>
    </recommendedName>
</protein>
<dbReference type="SUPFAM" id="SSF51998">
    <property type="entry name" value="PFL-like glycyl radical enzymes"/>
    <property type="match status" value="1"/>
</dbReference>
<dbReference type="KEGG" id="dmp:FAK_36380"/>
<keyword evidence="15" id="KW-1185">Reference proteome</keyword>
<dbReference type="InterPro" id="IPR008926">
    <property type="entry name" value="RNR_R1-su_N"/>
</dbReference>
<dbReference type="InterPro" id="IPR013509">
    <property type="entry name" value="RNR_lsu_N"/>
</dbReference>
<evidence type="ECO:0000256" key="9">
    <source>
        <dbReference type="ARBA" id="ARBA00023285"/>
    </source>
</evidence>